<keyword evidence="1 7" id="KW-0646">Protease inhibitor</keyword>
<dbReference type="KEGG" id="dpo:6902942"/>
<dbReference type="InterPro" id="IPR036880">
    <property type="entry name" value="Kunitz_BPTI_sf"/>
</dbReference>
<dbReference type="PRINTS" id="PR00759">
    <property type="entry name" value="BASICPTASE"/>
</dbReference>
<keyword evidence="6" id="KW-1185">Reference proteome</keyword>
<dbReference type="SUPFAM" id="SSF57362">
    <property type="entry name" value="BPTI-like"/>
    <property type="match status" value="1"/>
</dbReference>
<dbReference type="PANTHER" id="PTHR10083:SF374">
    <property type="entry name" value="BPTI_KUNITZ INHIBITOR DOMAIN-CONTAINING PROTEIN"/>
    <property type="match status" value="1"/>
</dbReference>
<dbReference type="Proteomes" id="UP000001819">
    <property type="component" value="Chromosome 4"/>
</dbReference>
<evidence type="ECO:0000256" key="3">
    <source>
        <dbReference type="ARBA" id="ARBA00023157"/>
    </source>
</evidence>
<dbReference type="GO" id="GO:0005615">
    <property type="term" value="C:extracellular space"/>
    <property type="evidence" value="ECO:0007669"/>
    <property type="project" value="TreeGrafter"/>
</dbReference>
<evidence type="ECO:0000313" key="7">
    <source>
        <dbReference type="RefSeq" id="XP_002132668.2"/>
    </source>
</evidence>
<evidence type="ECO:0000256" key="4">
    <source>
        <dbReference type="SAM" id="SignalP"/>
    </source>
</evidence>
<dbReference type="PROSITE" id="PS00280">
    <property type="entry name" value="BPTI_KUNITZ_1"/>
    <property type="match status" value="1"/>
</dbReference>
<keyword evidence="2 7" id="KW-0722">Serine protease inhibitor</keyword>
<keyword evidence="4" id="KW-0732">Signal</keyword>
<dbReference type="InterPro" id="IPR050098">
    <property type="entry name" value="TFPI/VKTCI-like"/>
</dbReference>
<evidence type="ECO:0000259" key="5">
    <source>
        <dbReference type="PROSITE" id="PS50279"/>
    </source>
</evidence>
<gene>
    <name evidence="7" type="primary">LOC6902942</name>
</gene>
<keyword evidence="3" id="KW-1015">Disulfide bond</keyword>
<dbReference type="InterPro" id="IPR020901">
    <property type="entry name" value="Prtase_inh_Kunz-CS"/>
</dbReference>
<dbReference type="SMART" id="SM00131">
    <property type="entry name" value="KU"/>
    <property type="match status" value="1"/>
</dbReference>
<dbReference type="Gene3D" id="4.10.410.10">
    <property type="entry name" value="Pancreatic trypsin inhibitor Kunitz domain"/>
    <property type="match status" value="1"/>
</dbReference>
<evidence type="ECO:0000313" key="6">
    <source>
        <dbReference type="Proteomes" id="UP000001819"/>
    </source>
</evidence>
<dbReference type="PROSITE" id="PS50279">
    <property type="entry name" value="BPTI_KUNITZ_2"/>
    <property type="match status" value="1"/>
</dbReference>
<dbReference type="GO" id="GO:0004867">
    <property type="term" value="F:serine-type endopeptidase inhibitor activity"/>
    <property type="evidence" value="ECO:0007669"/>
    <property type="project" value="UniProtKB-KW"/>
</dbReference>
<sequence length="78" mass="8585">MKLILIVGFIFALSGAALGLRDAVCGQPPDFSGRCRGLFPSFSYHPDKNECTEFNYGGCDGNKNRFSLKEDCEAKCKE</sequence>
<dbReference type="InterPro" id="IPR002223">
    <property type="entry name" value="Kunitz_BPTI"/>
</dbReference>
<dbReference type="Pfam" id="PF00014">
    <property type="entry name" value="Kunitz_BPTI"/>
    <property type="match status" value="1"/>
</dbReference>
<protein>
    <submittedName>
        <fullName evidence="7">Male accessory gland serine protease inhibitor-like</fullName>
    </submittedName>
</protein>
<evidence type="ECO:0000256" key="1">
    <source>
        <dbReference type="ARBA" id="ARBA00022690"/>
    </source>
</evidence>
<dbReference type="FunFam" id="4.10.410.10:FF:000020">
    <property type="entry name" value="Collagen, type VI, alpha 3"/>
    <property type="match status" value="1"/>
</dbReference>
<accession>A0A6I8UXH2</accession>
<feature type="domain" description="BPTI/Kunitz inhibitor" evidence="5">
    <location>
        <begin position="25"/>
        <end position="76"/>
    </location>
</feature>
<dbReference type="PANTHER" id="PTHR10083">
    <property type="entry name" value="KUNITZ-TYPE PROTEASE INHIBITOR-RELATED"/>
    <property type="match status" value="1"/>
</dbReference>
<dbReference type="RefSeq" id="XP_002132668.2">
    <property type="nucleotide sequence ID" value="XM_002132632.3"/>
</dbReference>
<evidence type="ECO:0000256" key="2">
    <source>
        <dbReference type="ARBA" id="ARBA00022900"/>
    </source>
</evidence>
<dbReference type="InParanoid" id="A0A6I8UXH2"/>
<reference evidence="7" key="1">
    <citation type="submission" date="2025-08" db="UniProtKB">
        <authorList>
            <consortium name="RefSeq"/>
        </authorList>
    </citation>
    <scope>IDENTIFICATION</scope>
    <source>
        <strain evidence="7">MV-25-SWS-2005</strain>
        <tissue evidence="7">Whole body</tissue>
    </source>
</reference>
<dbReference type="ExpressionAtlas" id="A0A6I8UXH2">
    <property type="expression patterns" value="baseline"/>
</dbReference>
<organism evidence="6 7">
    <name type="scientific">Drosophila pseudoobscura pseudoobscura</name>
    <name type="common">Fruit fly</name>
    <dbReference type="NCBI Taxonomy" id="46245"/>
    <lineage>
        <taxon>Eukaryota</taxon>
        <taxon>Metazoa</taxon>
        <taxon>Ecdysozoa</taxon>
        <taxon>Arthropoda</taxon>
        <taxon>Hexapoda</taxon>
        <taxon>Insecta</taxon>
        <taxon>Pterygota</taxon>
        <taxon>Neoptera</taxon>
        <taxon>Endopterygota</taxon>
        <taxon>Diptera</taxon>
        <taxon>Brachycera</taxon>
        <taxon>Muscomorpha</taxon>
        <taxon>Ephydroidea</taxon>
        <taxon>Drosophilidae</taxon>
        <taxon>Drosophila</taxon>
        <taxon>Sophophora</taxon>
    </lineage>
</organism>
<proteinExistence type="predicted"/>
<name>A0A6I8UXH2_DROPS</name>
<feature type="signal peptide" evidence="4">
    <location>
        <begin position="1"/>
        <end position="19"/>
    </location>
</feature>
<dbReference type="AlphaFoldDB" id="A0A6I8UXH2"/>
<feature type="chain" id="PRO_5026053747" evidence="4">
    <location>
        <begin position="20"/>
        <end position="78"/>
    </location>
</feature>